<name>A0A0E9MRS6_9SPHN</name>
<dbReference type="GO" id="GO:0006974">
    <property type="term" value="P:DNA damage response"/>
    <property type="evidence" value="ECO:0007669"/>
    <property type="project" value="TreeGrafter"/>
</dbReference>
<dbReference type="InterPro" id="IPR005123">
    <property type="entry name" value="Oxoglu/Fe-dep_dioxygenase_dom"/>
</dbReference>
<dbReference type="NCBIfam" id="NF003974">
    <property type="entry name" value="PRK05467.1-3"/>
    <property type="match status" value="1"/>
</dbReference>
<dbReference type="Pfam" id="PF13640">
    <property type="entry name" value="2OG-FeII_Oxy_3"/>
    <property type="match status" value="1"/>
</dbReference>
<evidence type="ECO:0000259" key="8">
    <source>
        <dbReference type="PROSITE" id="PS51471"/>
    </source>
</evidence>
<comment type="cofactor">
    <cofactor evidence="1 7">
        <name>L-ascorbate</name>
        <dbReference type="ChEBI" id="CHEBI:38290"/>
    </cofactor>
</comment>
<accession>A0A0E9MRS6</accession>
<keyword evidence="5 7" id="KW-0560">Oxidoreductase</keyword>
<dbReference type="AlphaFoldDB" id="A0A0E9MRS6"/>
<dbReference type="GO" id="GO:0031418">
    <property type="term" value="F:L-ascorbic acid binding"/>
    <property type="evidence" value="ECO:0007669"/>
    <property type="project" value="UniProtKB-KW"/>
</dbReference>
<keyword evidence="4 7" id="KW-0223">Dioxygenase</keyword>
<dbReference type="Gene3D" id="2.60.120.620">
    <property type="entry name" value="q2cbj1_9rhob like domain"/>
    <property type="match status" value="1"/>
</dbReference>
<dbReference type="PANTHER" id="PTHR41536">
    <property type="entry name" value="PKHD-TYPE HYDROXYLASE YBIX"/>
    <property type="match status" value="1"/>
</dbReference>
<organism evidence="9 10">
    <name type="scientific">Sphingomonas changbaiensis NBRC 104936</name>
    <dbReference type="NCBI Taxonomy" id="1219043"/>
    <lineage>
        <taxon>Bacteria</taxon>
        <taxon>Pseudomonadati</taxon>
        <taxon>Pseudomonadota</taxon>
        <taxon>Alphaproteobacteria</taxon>
        <taxon>Sphingomonadales</taxon>
        <taxon>Sphingomonadaceae</taxon>
        <taxon>Sphingomonas</taxon>
    </lineage>
</organism>
<evidence type="ECO:0000313" key="9">
    <source>
        <dbReference type="EMBL" id="GAO40457.1"/>
    </source>
</evidence>
<dbReference type="Proteomes" id="UP000033202">
    <property type="component" value="Unassembled WGS sequence"/>
</dbReference>
<dbReference type="EMBL" id="BBWU01000048">
    <property type="protein sequence ID" value="GAO40457.1"/>
    <property type="molecule type" value="Genomic_DNA"/>
</dbReference>
<comment type="cofactor">
    <cofactor evidence="7">
        <name>Fe(2+)</name>
        <dbReference type="ChEBI" id="CHEBI:29033"/>
    </cofactor>
    <text evidence="7">Binds 1 Fe(2+) ion per subunit.</text>
</comment>
<dbReference type="GO" id="GO:0016706">
    <property type="term" value="F:2-oxoglutarate-dependent dioxygenase activity"/>
    <property type="evidence" value="ECO:0007669"/>
    <property type="project" value="UniProtKB-UniRule"/>
</dbReference>
<dbReference type="PANTHER" id="PTHR41536:SF1">
    <property type="entry name" value="PKHD-TYPE HYDROXYLASE YBIX"/>
    <property type="match status" value="1"/>
</dbReference>
<keyword evidence="10" id="KW-1185">Reference proteome</keyword>
<dbReference type="SUPFAM" id="SSF51197">
    <property type="entry name" value="Clavaminate synthase-like"/>
    <property type="match status" value="1"/>
</dbReference>
<evidence type="ECO:0000256" key="5">
    <source>
        <dbReference type="ARBA" id="ARBA00023002"/>
    </source>
</evidence>
<proteinExistence type="inferred from homology"/>
<dbReference type="InterPro" id="IPR044862">
    <property type="entry name" value="Pro_4_hyd_alph_FE2OG_OXY"/>
</dbReference>
<keyword evidence="3 7" id="KW-0847">Vitamin C</keyword>
<keyword evidence="6 7" id="KW-0408">Iron</keyword>
<feature type="binding site" evidence="7">
    <location>
        <position position="95"/>
    </location>
    <ligand>
        <name>Fe cation</name>
        <dbReference type="ChEBI" id="CHEBI:24875"/>
    </ligand>
</feature>
<dbReference type="RefSeq" id="WP_046349236.1">
    <property type="nucleotide sequence ID" value="NZ_BBWU01000048.1"/>
</dbReference>
<feature type="binding site" evidence="7">
    <location>
        <position position="164"/>
    </location>
    <ligand>
        <name>2-oxoglutarate</name>
        <dbReference type="ChEBI" id="CHEBI:16810"/>
    </ligand>
</feature>
<evidence type="ECO:0000256" key="7">
    <source>
        <dbReference type="HAMAP-Rule" id="MF_00657"/>
    </source>
</evidence>
<dbReference type="SMART" id="SM00702">
    <property type="entry name" value="P4Hc"/>
    <property type="match status" value="1"/>
</dbReference>
<evidence type="ECO:0000256" key="1">
    <source>
        <dbReference type="ARBA" id="ARBA00001961"/>
    </source>
</evidence>
<feature type="binding site" evidence="7">
    <location>
        <position position="93"/>
    </location>
    <ligand>
        <name>Fe cation</name>
        <dbReference type="ChEBI" id="CHEBI:24875"/>
    </ligand>
</feature>
<dbReference type="OrthoDB" id="9812472at2"/>
<dbReference type="HAMAP" id="MF_00657">
    <property type="entry name" value="Hydroxyl_YbiX"/>
    <property type="match status" value="1"/>
</dbReference>
<feature type="domain" description="Fe2OG dioxygenase" evidence="8">
    <location>
        <begin position="75"/>
        <end position="173"/>
    </location>
</feature>
<reference evidence="9 10" key="1">
    <citation type="submission" date="2015-04" db="EMBL/GenBank/DDBJ databases">
        <title>Whole genome shotgun sequence of Sphingomonas changbaiensis NBRC 104936.</title>
        <authorList>
            <person name="Katano-Makiyama Y."/>
            <person name="Hosoyama A."/>
            <person name="Hashimoto M."/>
            <person name="Noguchi M."/>
            <person name="Tsuchikane K."/>
            <person name="Ohji S."/>
            <person name="Yamazoe A."/>
            <person name="Ichikawa N."/>
            <person name="Kimura A."/>
            <person name="Fujita N."/>
        </authorList>
    </citation>
    <scope>NUCLEOTIDE SEQUENCE [LARGE SCALE GENOMIC DNA]</scope>
    <source>
        <strain evidence="9 10">NBRC 104936</strain>
    </source>
</reference>
<dbReference type="GO" id="GO:0005506">
    <property type="term" value="F:iron ion binding"/>
    <property type="evidence" value="ECO:0007669"/>
    <property type="project" value="UniProtKB-UniRule"/>
</dbReference>
<gene>
    <name evidence="9" type="ORF">SCH01S_48_01170</name>
</gene>
<feature type="binding site" evidence="7">
    <location>
        <position position="154"/>
    </location>
    <ligand>
        <name>Fe cation</name>
        <dbReference type="ChEBI" id="CHEBI:24875"/>
    </ligand>
</feature>
<dbReference type="STRING" id="1219043.SCH01S_48_01170"/>
<dbReference type="GO" id="GO:0006879">
    <property type="term" value="P:intracellular iron ion homeostasis"/>
    <property type="evidence" value="ECO:0007669"/>
    <property type="project" value="TreeGrafter"/>
</dbReference>
<dbReference type="PROSITE" id="PS51471">
    <property type="entry name" value="FE2OG_OXY"/>
    <property type="match status" value="1"/>
</dbReference>
<sequence length="221" mass="24627">MFKEIPDLLSAEQLRQLRAIAAAAPFVDGRITNPHNTAKQNLQLHDQSSYQQSSQLLIQALGAHEDFRNFAMPVAIAPPMLTRYEAGMRYGAHTDAAFIPLPSGPIRSDLSCTIFVNDPGEYRGGELVIHLGTRSIPFKGAAGSAIVYPSDTLHEVAPVTQGQRLVAITFVQSRVADPFRREMLYEVNEIAALEGLGMRAENFTRMQLFQQRLMRYWADKP</sequence>
<evidence type="ECO:0000313" key="10">
    <source>
        <dbReference type="Proteomes" id="UP000033202"/>
    </source>
</evidence>
<comment type="caution">
    <text evidence="9">The sequence shown here is derived from an EMBL/GenBank/DDBJ whole genome shotgun (WGS) entry which is preliminary data.</text>
</comment>
<evidence type="ECO:0000256" key="6">
    <source>
        <dbReference type="ARBA" id="ARBA00023004"/>
    </source>
</evidence>
<evidence type="ECO:0000256" key="3">
    <source>
        <dbReference type="ARBA" id="ARBA00022896"/>
    </source>
</evidence>
<evidence type="ECO:0000256" key="2">
    <source>
        <dbReference type="ARBA" id="ARBA00022723"/>
    </source>
</evidence>
<keyword evidence="2 7" id="KW-0479">Metal-binding</keyword>
<dbReference type="InterPro" id="IPR006620">
    <property type="entry name" value="Pro_4_hyd_alph"/>
</dbReference>
<protein>
    <submittedName>
        <fullName evidence="9">PKHD-type hydroxylase</fullName>
    </submittedName>
</protein>
<evidence type="ECO:0000256" key="4">
    <source>
        <dbReference type="ARBA" id="ARBA00022964"/>
    </source>
</evidence>
<dbReference type="InterPro" id="IPR023550">
    <property type="entry name" value="PKHD_hydroxylase"/>
</dbReference>